<accession>A0A059WE25</accession>
<evidence type="ECO:0000256" key="1">
    <source>
        <dbReference type="ARBA" id="ARBA00022553"/>
    </source>
</evidence>
<evidence type="ECO:0000313" key="5">
    <source>
        <dbReference type="EMBL" id="GCB87950.1"/>
    </source>
</evidence>
<dbReference type="GO" id="GO:0006355">
    <property type="term" value="P:regulation of DNA-templated transcription"/>
    <property type="evidence" value="ECO:0007669"/>
    <property type="project" value="InterPro"/>
</dbReference>
<sequence>MTAGTGAAARVVIADDHTLFREGIVEICDNENDLDVVGQAGHGEVAVALVRRTGPDVVLLDVEMPGPGAEETLTQMLRVPEPPRVAILTMHDDARMVSRLLAIGAQAYISKSSTREELLAAIRAVRGDSDRVVLSVAKETVSRLERPAQGPLSARELEVLGLVARGLSNAQVAGELYISEGTVKRHLTNIYLKLEVRSRMSAINKAMAMRLLPAAAESGALRH</sequence>
<dbReference type="GO" id="GO:0000160">
    <property type="term" value="P:phosphorelay signal transduction system"/>
    <property type="evidence" value="ECO:0007669"/>
    <property type="project" value="InterPro"/>
</dbReference>
<evidence type="ECO:0000256" key="3">
    <source>
        <dbReference type="ARBA" id="ARBA00023125"/>
    </source>
</evidence>
<dbReference type="PROSITE" id="PS50043">
    <property type="entry name" value="HTH_LUXR_2"/>
    <property type="match status" value="1"/>
</dbReference>
<protein>
    <submittedName>
        <fullName evidence="5">DNA-binding response regulator</fullName>
    </submittedName>
</protein>
<proteinExistence type="predicted"/>
<dbReference type="Gene3D" id="3.40.50.2300">
    <property type="match status" value="1"/>
</dbReference>
<dbReference type="EMBL" id="BHXC01000002">
    <property type="protein sequence ID" value="GCB87950.1"/>
    <property type="molecule type" value="Genomic_DNA"/>
</dbReference>
<dbReference type="Pfam" id="PF00072">
    <property type="entry name" value="Response_reg"/>
    <property type="match status" value="1"/>
</dbReference>
<dbReference type="GO" id="GO:0003677">
    <property type="term" value="F:DNA binding"/>
    <property type="evidence" value="ECO:0007669"/>
    <property type="project" value="UniProtKB-KW"/>
</dbReference>
<dbReference type="InterPro" id="IPR000792">
    <property type="entry name" value="Tscrpt_reg_LuxR_C"/>
</dbReference>
<keyword evidence="2" id="KW-0805">Transcription regulation</keyword>
<dbReference type="SUPFAM" id="SSF52172">
    <property type="entry name" value="CheY-like"/>
    <property type="match status" value="1"/>
</dbReference>
<keyword evidence="1" id="KW-0597">Phosphoprotein</keyword>
<gene>
    <name evidence="5" type="ORF">SALB_00619</name>
</gene>
<evidence type="ECO:0000313" key="6">
    <source>
        <dbReference type="Proteomes" id="UP000288351"/>
    </source>
</evidence>
<dbReference type="PANTHER" id="PTHR43214">
    <property type="entry name" value="TWO-COMPONENT RESPONSE REGULATOR"/>
    <property type="match status" value="1"/>
</dbReference>
<dbReference type="InterPro" id="IPR039420">
    <property type="entry name" value="WalR-like"/>
</dbReference>
<evidence type="ECO:0000256" key="4">
    <source>
        <dbReference type="ARBA" id="ARBA00023163"/>
    </source>
</evidence>
<comment type="caution">
    <text evidence="5">The sequence shown here is derived from an EMBL/GenBank/DDBJ whole genome shotgun (WGS) entry which is preliminary data.</text>
</comment>
<dbReference type="STRING" id="68570.DC74_7617"/>
<dbReference type="PROSITE" id="PS50110">
    <property type="entry name" value="RESPONSE_REGULATORY"/>
    <property type="match status" value="1"/>
</dbReference>
<dbReference type="CDD" id="cd17535">
    <property type="entry name" value="REC_NarL-like"/>
    <property type="match status" value="1"/>
</dbReference>
<dbReference type="SMART" id="SM00448">
    <property type="entry name" value="REC"/>
    <property type="match status" value="1"/>
</dbReference>
<dbReference type="CDD" id="cd06170">
    <property type="entry name" value="LuxR_C_like"/>
    <property type="match status" value="1"/>
</dbReference>
<dbReference type="RefSeq" id="WP_016571434.1">
    <property type="nucleotide sequence ID" value="NZ_BHXC01000002.1"/>
</dbReference>
<dbReference type="Proteomes" id="UP000288351">
    <property type="component" value="Unassembled WGS sequence"/>
</dbReference>
<dbReference type="SMART" id="SM00421">
    <property type="entry name" value="HTH_LUXR"/>
    <property type="match status" value="1"/>
</dbReference>
<dbReference type="PROSITE" id="PS00622">
    <property type="entry name" value="HTH_LUXR_1"/>
    <property type="match status" value="1"/>
</dbReference>
<keyword evidence="4" id="KW-0804">Transcription</keyword>
<dbReference type="AlphaFoldDB" id="A0A059WE25"/>
<dbReference type="InterPro" id="IPR011006">
    <property type="entry name" value="CheY-like_superfamily"/>
</dbReference>
<dbReference type="InterPro" id="IPR001789">
    <property type="entry name" value="Sig_transdc_resp-reg_receiver"/>
</dbReference>
<reference evidence="5 6" key="1">
    <citation type="journal article" date="2019" name="Microbiol. Resour. Announc.">
        <title>Draft Genome Sequence of the Most Traditional epsilon-Poly-l-Lysine Producer, Streptomyces albulus NBRC14147.</title>
        <authorList>
            <person name="Yamanaka K."/>
            <person name="Hamano Y."/>
        </authorList>
    </citation>
    <scope>NUCLEOTIDE SEQUENCE [LARGE SCALE GENOMIC DNA]</scope>
    <source>
        <strain evidence="5 6">NBRC 14147</strain>
    </source>
</reference>
<keyword evidence="3 5" id="KW-0238">DNA-binding</keyword>
<dbReference type="InterPro" id="IPR016032">
    <property type="entry name" value="Sig_transdc_resp-reg_C-effctor"/>
</dbReference>
<name>A0A059WE25_STRNR</name>
<organism evidence="5 6">
    <name type="scientific">Streptomyces noursei</name>
    <name type="common">Streptomyces albulus</name>
    <dbReference type="NCBI Taxonomy" id="1971"/>
    <lineage>
        <taxon>Bacteria</taxon>
        <taxon>Bacillati</taxon>
        <taxon>Actinomycetota</taxon>
        <taxon>Actinomycetes</taxon>
        <taxon>Kitasatosporales</taxon>
        <taxon>Streptomycetaceae</taxon>
        <taxon>Streptomyces</taxon>
    </lineage>
</organism>
<dbReference type="SUPFAM" id="SSF46894">
    <property type="entry name" value="C-terminal effector domain of the bipartite response regulators"/>
    <property type="match status" value="1"/>
</dbReference>
<dbReference type="Pfam" id="PF00196">
    <property type="entry name" value="GerE"/>
    <property type="match status" value="1"/>
</dbReference>
<dbReference type="PRINTS" id="PR00038">
    <property type="entry name" value="HTHLUXR"/>
</dbReference>
<evidence type="ECO:0000256" key="2">
    <source>
        <dbReference type="ARBA" id="ARBA00023015"/>
    </source>
</evidence>
<dbReference type="eggNOG" id="COG2197">
    <property type="taxonomic scope" value="Bacteria"/>
</dbReference>
<dbReference type="InterPro" id="IPR058245">
    <property type="entry name" value="NreC/VraR/RcsB-like_REC"/>
</dbReference>
<dbReference type="PANTHER" id="PTHR43214:SF41">
    <property type="entry name" value="NITRATE_NITRITE RESPONSE REGULATOR PROTEIN NARP"/>
    <property type="match status" value="1"/>
</dbReference>